<dbReference type="PANTHER" id="PTHR35121">
    <property type="entry name" value="HOMEODOMAIN PROTEIN 8, PUTATIVE-RELATED"/>
    <property type="match status" value="1"/>
</dbReference>
<evidence type="ECO:0000313" key="2">
    <source>
        <dbReference type="EMBL" id="KAK8545171.1"/>
    </source>
</evidence>
<proteinExistence type="predicted"/>
<dbReference type="PANTHER" id="PTHR35121:SF2">
    <property type="entry name" value="SWIM-TYPE DOMAIN-CONTAINING PROTEIN"/>
    <property type="match status" value="1"/>
</dbReference>
<dbReference type="EMBL" id="JBBPBM010000023">
    <property type="protein sequence ID" value="KAK8545171.1"/>
    <property type="molecule type" value="Genomic_DNA"/>
</dbReference>
<keyword evidence="3" id="KW-1185">Reference proteome</keyword>
<feature type="region of interest" description="Disordered" evidence="1">
    <location>
        <begin position="79"/>
        <end position="109"/>
    </location>
</feature>
<gene>
    <name evidence="2" type="ORF">V6N12_026013</name>
</gene>
<evidence type="ECO:0000256" key="1">
    <source>
        <dbReference type="SAM" id="MobiDB-lite"/>
    </source>
</evidence>
<comment type="caution">
    <text evidence="2">The sequence shown here is derived from an EMBL/GenBank/DDBJ whole genome shotgun (WGS) entry which is preliminary data.</text>
</comment>
<name>A0ABR2DQI7_9ROSI</name>
<protein>
    <submittedName>
        <fullName evidence="2">Uncharacterized protein</fullName>
    </submittedName>
</protein>
<reference evidence="2 3" key="1">
    <citation type="journal article" date="2024" name="G3 (Bethesda)">
        <title>Genome assembly of Hibiscus sabdariffa L. provides insights into metabolisms of medicinal natural products.</title>
        <authorList>
            <person name="Kim T."/>
        </authorList>
    </citation>
    <scope>NUCLEOTIDE SEQUENCE [LARGE SCALE GENOMIC DNA]</scope>
    <source>
        <strain evidence="2">TK-2024</strain>
        <tissue evidence="2">Old leaves</tissue>
    </source>
</reference>
<evidence type="ECO:0000313" key="3">
    <source>
        <dbReference type="Proteomes" id="UP001472677"/>
    </source>
</evidence>
<sequence>MAAGAADGLFRSLYEGCISGSNTGIEHRPYHRNCRCALHDKSQGNCPHPFPKSKSLSYPIRRAWSEGNLAMAAVSTSSCHSSPSLSPVWGKNPNHRLGPCKEEEEDVPR</sequence>
<dbReference type="Proteomes" id="UP001472677">
    <property type="component" value="Unassembled WGS sequence"/>
</dbReference>
<organism evidence="2 3">
    <name type="scientific">Hibiscus sabdariffa</name>
    <name type="common">roselle</name>
    <dbReference type="NCBI Taxonomy" id="183260"/>
    <lineage>
        <taxon>Eukaryota</taxon>
        <taxon>Viridiplantae</taxon>
        <taxon>Streptophyta</taxon>
        <taxon>Embryophyta</taxon>
        <taxon>Tracheophyta</taxon>
        <taxon>Spermatophyta</taxon>
        <taxon>Magnoliopsida</taxon>
        <taxon>eudicotyledons</taxon>
        <taxon>Gunneridae</taxon>
        <taxon>Pentapetalae</taxon>
        <taxon>rosids</taxon>
        <taxon>malvids</taxon>
        <taxon>Malvales</taxon>
        <taxon>Malvaceae</taxon>
        <taxon>Malvoideae</taxon>
        <taxon>Hibiscus</taxon>
    </lineage>
</organism>
<accession>A0ABR2DQI7</accession>